<evidence type="ECO:0000313" key="1">
    <source>
        <dbReference type="EMBL" id="KAI9434036.1"/>
    </source>
</evidence>
<sequence>MTCELCRRLCVQPHLHGLATGSFHLCGEAHACSALCSAPGICQIDTTPLSIEATFTGRHETFQYTKYSQAAKRLQCVKIIEPGETTHPGSHIHSKEKYLFHFCEARCEGCAFFCSLPFGHPQLEHETSHGTMTRTRWAIEGPDGTNIELDGRKFSTNDDGSPMMCNLVCSSMGRHVHIDYCRTVGNAPCEGDDIQHINERMIPNPDKPKDAITHKLYWRRMGFKDPYPRDEQDLFGKCDAMCSAPEHWTTTASGLSGPSYCTLPLFHAPVDDENAPPGPGCVSHDGHHFRCKNPAETFLGSVDSVRKPRGFPI</sequence>
<protein>
    <submittedName>
        <fullName evidence="1">Uncharacterized protein</fullName>
    </submittedName>
</protein>
<proteinExistence type="predicted"/>
<dbReference type="EMBL" id="JAGFNK010001186">
    <property type="protein sequence ID" value="KAI9434036.1"/>
    <property type="molecule type" value="Genomic_DNA"/>
</dbReference>
<dbReference type="Proteomes" id="UP001207468">
    <property type="component" value="Unassembled WGS sequence"/>
</dbReference>
<accession>A0ACC0TQX1</accession>
<gene>
    <name evidence="1" type="ORF">F5148DRAFT_1268359</name>
</gene>
<name>A0ACC0TQX1_9AGAM</name>
<comment type="caution">
    <text evidence="1">The sequence shown here is derived from an EMBL/GenBank/DDBJ whole genome shotgun (WGS) entry which is preliminary data.</text>
</comment>
<keyword evidence="2" id="KW-1185">Reference proteome</keyword>
<evidence type="ECO:0000313" key="2">
    <source>
        <dbReference type="Proteomes" id="UP001207468"/>
    </source>
</evidence>
<reference evidence="1" key="1">
    <citation type="submission" date="2021-03" db="EMBL/GenBank/DDBJ databases">
        <title>Evolutionary priming and transition to the ectomycorrhizal habit in an iconic lineage of mushroom-forming fungi: is preadaptation a requirement?</title>
        <authorList>
            <consortium name="DOE Joint Genome Institute"/>
            <person name="Looney B.P."/>
            <person name="Miyauchi S."/>
            <person name="Morin E."/>
            <person name="Drula E."/>
            <person name="Courty P.E."/>
            <person name="Chicoki N."/>
            <person name="Fauchery L."/>
            <person name="Kohler A."/>
            <person name="Kuo A."/>
            <person name="LaButti K."/>
            <person name="Pangilinan J."/>
            <person name="Lipzen A."/>
            <person name="Riley R."/>
            <person name="Andreopoulos W."/>
            <person name="He G."/>
            <person name="Johnson J."/>
            <person name="Barry K.W."/>
            <person name="Grigoriev I.V."/>
            <person name="Nagy L."/>
            <person name="Hibbett D."/>
            <person name="Henrissat B."/>
            <person name="Matheny P.B."/>
            <person name="Labbe J."/>
            <person name="Martin A.F."/>
        </authorList>
    </citation>
    <scope>NUCLEOTIDE SEQUENCE</scope>
    <source>
        <strain evidence="1">BPL698</strain>
    </source>
</reference>
<organism evidence="1 2">
    <name type="scientific">Russula earlei</name>
    <dbReference type="NCBI Taxonomy" id="71964"/>
    <lineage>
        <taxon>Eukaryota</taxon>
        <taxon>Fungi</taxon>
        <taxon>Dikarya</taxon>
        <taxon>Basidiomycota</taxon>
        <taxon>Agaricomycotina</taxon>
        <taxon>Agaricomycetes</taxon>
        <taxon>Russulales</taxon>
        <taxon>Russulaceae</taxon>
        <taxon>Russula</taxon>
    </lineage>
</organism>